<dbReference type="Proteomes" id="UP000184148">
    <property type="component" value="Unassembled WGS sequence"/>
</dbReference>
<evidence type="ECO:0000313" key="3">
    <source>
        <dbReference type="Proteomes" id="UP000184148"/>
    </source>
</evidence>
<dbReference type="Pfam" id="PF01455">
    <property type="entry name" value="HupF_HypC"/>
    <property type="match status" value="1"/>
</dbReference>
<evidence type="ECO:0000256" key="1">
    <source>
        <dbReference type="ARBA" id="ARBA00006018"/>
    </source>
</evidence>
<dbReference type="PANTHER" id="PTHR35177:SF2">
    <property type="entry name" value="HYDROGENASE MATURATION FACTOR HYBG"/>
    <property type="match status" value="1"/>
</dbReference>
<evidence type="ECO:0000313" key="2">
    <source>
        <dbReference type="EMBL" id="SHF57863.1"/>
    </source>
</evidence>
<dbReference type="AlphaFoldDB" id="A0A1M5CSX5"/>
<comment type="similarity">
    <text evidence="1">Belongs to the HupF/HypC family.</text>
</comment>
<reference evidence="3" key="1">
    <citation type="submission" date="2016-11" db="EMBL/GenBank/DDBJ databases">
        <authorList>
            <person name="Varghese N."/>
            <person name="Submissions S."/>
        </authorList>
    </citation>
    <scope>NUCLEOTIDE SEQUENCE [LARGE SCALE GENOMIC DNA]</scope>
    <source>
        <strain evidence="3">DSM 12395</strain>
    </source>
</reference>
<accession>A0A1M5CSX5</accession>
<dbReference type="PANTHER" id="PTHR35177">
    <property type="entry name" value="HYDROGENASE MATURATION FACTOR HYBG"/>
    <property type="match status" value="1"/>
</dbReference>
<dbReference type="PRINTS" id="PR00445">
    <property type="entry name" value="HUPFHYPC"/>
</dbReference>
<dbReference type="STRING" id="1121429.SAMN02745133_03019"/>
<dbReference type="Gene3D" id="2.30.30.140">
    <property type="match status" value="1"/>
</dbReference>
<dbReference type="OrthoDB" id="9806017at2"/>
<organism evidence="2 3">
    <name type="scientific">Desulforamulus putei DSM 12395</name>
    <dbReference type="NCBI Taxonomy" id="1121429"/>
    <lineage>
        <taxon>Bacteria</taxon>
        <taxon>Bacillati</taxon>
        <taxon>Bacillota</taxon>
        <taxon>Clostridia</taxon>
        <taxon>Eubacteriales</taxon>
        <taxon>Peptococcaceae</taxon>
        <taxon>Desulforamulus</taxon>
    </lineage>
</organism>
<dbReference type="EMBL" id="FQUY01000036">
    <property type="protein sequence ID" value="SHF57863.1"/>
    <property type="molecule type" value="Genomic_DNA"/>
</dbReference>
<gene>
    <name evidence="2" type="ORF">SAMN02745133_03019</name>
</gene>
<keyword evidence="3" id="KW-1185">Reference proteome</keyword>
<dbReference type="GO" id="GO:0005506">
    <property type="term" value="F:iron ion binding"/>
    <property type="evidence" value="ECO:0007669"/>
    <property type="project" value="TreeGrafter"/>
</dbReference>
<dbReference type="InterPro" id="IPR001109">
    <property type="entry name" value="Hydrogenase_HupF/HypC"/>
</dbReference>
<dbReference type="InterPro" id="IPR019812">
    <property type="entry name" value="Hydgase_assmbl_chp_CS"/>
</dbReference>
<sequence>MCVAVPLKVIKVTGNMAIAELEGISKEISIALTPEVSVGDWVLVHAGYAIQRIDNEEARETVRFLEELYEANSK</sequence>
<dbReference type="FunFam" id="2.30.30.140:FF:000022">
    <property type="entry name" value="Hydrogenase assembly chaperone HybG"/>
    <property type="match status" value="1"/>
</dbReference>
<dbReference type="RefSeq" id="WP_073240182.1">
    <property type="nucleotide sequence ID" value="NZ_FQUY01000036.1"/>
</dbReference>
<dbReference type="GO" id="GO:1902670">
    <property type="term" value="F:carbon dioxide binding"/>
    <property type="evidence" value="ECO:0007669"/>
    <property type="project" value="TreeGrafter"/>
</dbReference>
<dbReference type="NCBIfam" id="TIGR00074">
    <property type="entry name" value="hypC_hupF"/>
    <property type="match status" value="1"/>
</dbReference>
<name>A0A1M5CSX5_9FIRM</name>
<dbReference type="PROSITE" id="PS01097">
    <property type="entry name" value="HUPF_HYPC"/>
    <property type="match status" value="1"/>
</dbReference>
<proteinExistence type="inferred from homology"/>
<dbReference type="GO" id="GO:0051604">
    <property type="term" value="P:protein maturation"/>
    <property type="evidence" value="ECO:0007669"/>
    <property type="project" value="TreeGrafter"/>
</dbReference>
<protein>
    <submittedName>
        <fullName evidence="2">Hydrogenase maturation protein HypC</fullName>
    </submittedName>
</protein>
<dbReference type="SUPFAM" id="SSF159127">
    <property type="entry name" value="HupF/HypC-like"/>
    <property type="match status" value="1"/>
</dbReference>